<dbReference type="PANTHER" id="PTHR12526:SF637">
    <property type="entry name" value="GLYCOSYLTRANSFERASE EPSF-RELATED"/>
    <property type="match status" value="1"/>
</dbReference>
<dbReference type="SUPFAM" id="SSF53756">
    <property type="entry name" value="UDP-Glycosyltransferase/glycogen phosphorylase"/>
    <property type="match status" value="1"/>
</dbReference>
<dbReference type="Pfam" id="PF13439">
    <property type="entry name" value="Glyco_transf_4"/>
    <property type="match status" value="1"/>
</dbReference>
<dbReference type="EMBL" id="JBBMFC010000026">
    <property type="protein sequence ID" value="MEQ2579724.1"/>
    <property type="molecule type" value="Genomic_DNA"/>
</dbReference>
<feature type="domain" description="Glycosyltransferase subfamily 4-like N-terminal" evidence="1">
    <location>
        <begin position="73"/>
        <end position="216"/>
    </location>
</feature>
<dbReference type="GO" id="GO:0016757">
    <property type="term" value="F:glycosyltransferase activity"/>
    <property type="evidence" value="ECO:0007669"/>
    <property type="project" value="UniProtKB-KW"/>
</dbReference>
<sequence length="403" mass="45323">MKVLQISTVCGSGSVGRITVDIYHTLKSCGDEGLIAYGRRQAPEGVEAFRFGSDLDMGFHVLSTFFRGEHGFASTGQTRKLIEKIREWDPDVIHLHNIHGFILQVEELFSYLKQAGKPVVWTLHDCWPYTGHCAFYDYTGCDQWKTGCKHCREYRKTYPYALFCNHTEQNYVRKKAAFTGVKNLTIVTPSQWLKGQVEQSFLKDYPVVVIPNGIDQSVFHPTDGTALRQKLGLEGKYVILGVANVWERRKGLPAFLKLAEKLPASMQIILIGLSKKQLKNLPSNVMGLERTESAQELADYYSMADVFVNATLEDNFPTTNLEALSCGTPVITYETGGSPESLDEKCGRVVPKGDEAALEQAIREEAACPGTTEDCLQRAAYYKKQDRFMDYVKLYHRLTGQGE</sequence>
<reference evidence="2 3" key="1">
    <citation type="submission" date="2024-03" db="EMBL/GenBank/DDBJ databases">
        <title>Human intestinal bacterial collection.</title>
        <authorList>
            <person name="Pauvert C."/>
            <person name="Hitch T.C.A."/>
            <person name="Clavel T."/>
        </authorList>
    </citation>
    <scope>NUCLEOTIDE SEQUENCE [LARGE SCALE GENOMIC DNA]</scope>
    <source>
        <strain evidence="2 3">CLA-AA-H78B</strain>
    </source>
</reference>
<dbReference type="Gene3D" id="3.40.50.2000">
    <property type="entry name" value="Glycogen Phosphorylase B"/>
    <property type="match status" value="2"/>
</dbReference>
<dbReference type="InterPro" id="IPR028098">
    <property type="entry name" value="Glyco_trans_4-like_N"/>
</dbReference>
<evidence type="ECO:0000313" key="3">
    <source>
        <dbReference type="Proteomes" id="UP001470288"/>
    </source>
</evidence>
<evidence type="ECO:0000259" key="1">
    <source>
        <dbReference type="Pfam" id="PF13439"/>
    </source>
</evidence>
<dbReference type="RefSeq" id="WP_349144900.1">
    <property type="nucleotide sequence ID" value="NZ_JBBMFC010000026.1"/>
</dbReference>
<dbReference type="EC" id="2.4.-.-" evidence="2"/>
<name>A0ABV1I3H2_9FIRM</name>
<dbReference type="Proteomes" id="UP001470288">
    <property type="component" value="Unassembled WGS sequence"/>
</dbReference>
<comment type="caution">
    <text evidence="2">The sequence shown here is derived from an EMBL/GenBank/DDBJ whole genome shotgun (WGS) entry which is preliminary data.</text>
</comment>
<keyword evidence="3" id="KW-1185">Reference proteome</keyword>
<accession>A0ABV1I3H2</accession>
<dbReference type="Pfam" id="PF13692">
    <property type="entry name" value="Glyco_trans_1_4"/>
    <property type="match status" value="1"/>
</dbReference>
<keyword evidence="2" id="KW-0328">Glycosyltransferase</keyword>
<gene>
    <name evidence="2" type="ORF">WMO62_12975</name>
</gene>
<evidence type="ECO:0000313" key="2">
    <source>
        <dbReference type="EMBL" id="MEQ2579724.1"/>
    </source>
</evidence>
<dbReference type="PANTHER" id="PTHR12526">
    <property type="entry name" value="GLYCOSYLTRANSFERASE"/>
    <property type="match status" value="1"/>
</dbReference>
<protein>
    <submittedName>
        <fullName evidence="2">Glycosyltransferase</fullName>
        <ecNumber evidence="2">2.4.-.-</ecNumber>
    </submittedName>
</protein>
<keyword evidence="2" id="KW-0808">Transferase</keyword>
<organism evidence="2 3">
    <name type="scientific">Hominiventricola aquisgranensis</name>
    <dbReference type="NCBI Taxonomy" id="3133164"/>
    <lineage>
        <taxon>Bacteria</taxon>
        <taxon>Bacillati</taxon>
        <taxon>Bacillota</taxon>
        <taxon>Clostridia</taxon>
        <taxon>Lachnospirales</taxon>
        <taxon>Lachnospiraceae</taxon>
        <taxon>Hominiventricola</taxon>
    </lineage>
</organism>
<proteinExistence type="predicted"/>